<name>K0K1F6_SACES</name>
<dbReference type="EMBL" id="HE804045">
    <property type="protein sequence ID" value="CCH31402.1"/>
    <property type="molecule type" value="Genomic_DNA"/>
</dbReference>
<reference evidence="2 3" key="1">
    <citation type="journal article" date="2012" name="BMC Genomics">
        <title>Complete genome sequence of Saccharothrix espanaensis DSM 44229T and comparison to the other completely sequenced Pseudonocardiaceae.</title>
        <authorList>
            <person name="Strobel T."/>
            <person name="Al-Dilaimi A."/>
            <person name="Blom J."/>
            <person name="Gessner A."/>
            <person name="Kalinowski J."/>
            <person name="Luzhetska M."/>
            <person name="Puhler A."/>
            <person name="Szczepanowski R."/>
            <person name="Bechthold A."/>
            <person name="Ruckert C."/>
        </authorList>
    </citation>
    <scope>NUCLEOTIDE SEQUENCE [LARGE SCALE GENOMIC DNA]</scope>
    <source>
        <strain evidence="3">ATCC 51144 / DSM 44229 / JCM 9112 / NBRC 15066 / NRRL 15764</strain>
    </source>
</reference>
<keyword evidence="1" id="KW-0472">Membrane</keyword>
<keyword evidence="1" id="KW-0812">Transmembrane</keyword>
<evidence type="ECO:0000313" key="2">
    <source>
        <dbReference type="EMBL" id="CCH31402.1"/>
    </source>
</evidence>
<dbReference type="PATRIC" id="fig|1179773.3.peg.4119"/>
<dbReference type="HOGENOM" id="CLU_1915603_0_0_11"/>
<feature type="transmembrane region" description="Helical" evidence="1">
    <location>
        <begin position="28"/>
        <end position="45"/>
    </location>
</feature>
<feature type="transmembrane region" description="Helical" evidence="1">
    <location>
        <begin position="92"/>
        <end position="110"/>
    </location>
</feature>
<feature type="transmembrane region" description="Helical" evidence="1">
    <location>
        <begin position="52"/>
        <end position="72"/>
    </location>
</feature>
<sequence length="132" mass="13740">MAGGCTVAALVVPWASVGQVPIRLVHLPWWPVYVGLAVVMHVVVVRWPRAVAGGLVACAASASAALVVLSGHPHARPLPEGSVSSLLFSRPGVGWMFAVAAAIVTAWSLLRSARHPRGVDPQAPSEDVDFPV</sequence>
<dbReference type="AlphaFoldDB" id="K0K1F6"/>
<gene>
    <name evidence="2" type="ordered locus">BN6_41150</name>
</gene>
<organism evidence="2 3">
    <name type="scientific">Saccharothrix espanaensis (strain ATCC 51144 / DSM 44229 / JCM 9112 / NBRC 15066 / NRRL 15764)</name>
    <dbReference type="NCBI Taxonomy" id="1179773"/>
    <lineage>
        <taxon>Bacteria</taxon>
        <taxon>Bacillati</taxon>
        <taxon>Actinomycetota</taxon>
        <taxon>Actinomycetes</taxon>
        <taxon>Pseudonocardiales</taxon>
        <taxon>Pseudonocardiaceae</taxon>
        <taxon>Saccharothrix</taxon>
    </lineage>
</organism>
<accession>K0K1F6</accession>
<protein>
    <submittedName>
        <fullName evidence="2">Putative membrane protein</fullName>
    </submittedName>
</protein>
<proteinExistence type="predicted"/>
<keyword evidence="1" id="KW-1133">Transmembrane helix</keyword>
<dbReference type="KEGG" id="sesp:BN6_41150"/>
<keyword evidence="3" id="KW-1185">Reference proteome</keyword>
<dbReference type="Proteomes" id="UP000006281">
    <property type="component" value="Chromosome"/>
</dbReference>
<dbReference type="STRING" id="1179773.BN6_41150"/>
<evidence type="ECO:0000313" key="3">
    <source>
        <dbReference type="Proteomes" id="UP000006281"/>
    </source>
</evidence>
<evidence type="ECO:0000256" key="1">
    <source>
        <dbReference type="SAM" id="Phobius"/>
    </source>
</evidence>